<evidence type="ECO:0000313" key="1">
    <source>
        <dbReference type="EMBL" id="MDE8697164.1"/>
    </source>
</evidence>
<gene>
    <name evidence="1" type="ORF">PZH42_23955</name>
</gene>
<dbReference type="Proteomes" id="UP001221924">
    <property type="component" value="Unassembled WGS sequence"/>
</dbReference>
<proteinExistence type="predicted"/>
<protein>
    <submittedName>
        <fullName evidence="1">Uncharacterized protein</fullName>
    </submittedName>
</protein>
<name>A0AAW6MBP8_9BACE</name>
<dbReference type="EMBL" id="JARFID010000038">
    <property type="protein sequence ID" value="MDE8697164.1"/>
    <property type="molecule type" value="Genomic_DNA"/>
</dbReference>
<reference evidence="1" key="1">
    <citation type="submission" date="2023-03" db="EMBL/GenBank/DDBJ databases">
        <title>DFI Biobank Strains.</title>
        <authorList>
            <person name="Mostad J."/>
            <person name="Paddock L."/>
            <person name="Medina S."/>
            <person name="Waligurski E."/>
            <person name="Barat B."/>
            <person name="Smith R."/>
            <person name="Burgo V."/>
            <person name="Metcalfe C."/>
            <person name="Woodson C."/>
            <person name="Sundararajan A."/>
            <person name="Ramaswamy R."/>
            <person name="Lin H."/>
            <person name="Pamer E.G."/>
        </authorList>
    </citation>
    <scope>NUCLEOTIDE SEQUENCE</scope>
    <source>
        <strain evidence="1">DFI.9.5</strain>
    </source>
</reference>
<organism evidence="1 2">
    <name type="scientific">Bacteroides cellulosilyticus</name>
    <dbReference type="NCBI Taxonomy" id="246787"/>
    <lineage>
        <taxon>Bacteria</taxon>
        <taxon>Pseudomonadati</taxon>
        <taxon>Bacteroidota</taxon>
        <taxon>Bacteroidia</taxon>
        <taxon>Bacteroidales</taxon>
        <taxon>Bacteroidaceae</taxon>
        <taxon>Bacteroides</taxon>
    </lineage>
</organism>
<dbReference type="AlphaFoldDB" id="A0AAW6MBP8"/>
<accession>A0AAW6MBP8</accession>
<evidence type="ECO:0000313" key="2">
    <source>
        <dbReference type="Proteomes" id="UP001221924"/>
    </source>
</evidence>
<comment type="caution">
    <text evidence="1">The sequence shown here is derived from an EMBL/GenBank/DDBJ whole genome shotgun (WGS) entry which is preliminary data.</text>
</comment>
<sequence>MQVYIFILWWEAKEKEKITNCTFFCLDAKERYQRKIAESPYVRHPQASLRLLSLKRAFQGCTSGATPKVFSAKGQELASLKQPALLNAENTFYA</sequence>
<dbReference type="RefSeq" id="WP_149925788.1">
    <property type="nucleotide sequence ID" value="NZ_CAXKYC010000043.1"/>
</dbReference>